<dbReference type="STRING" id="74873.A0A084VYQ7"/>
<dbReference type="PANTHER" id="PTHR46318:SF3">
    <property type="entry name" value="UPSTREAM BINDING TRANSCRIPTION FACTOR"/>
    <property type="match status" value="1"/>
</dbReference>
<dbReference type="Proteomes" id="UP000030765">
    <property type="component" value="Unassembled WGS sequence"/>
</dbReference>
<accession>A0A084VYQ7</accession>
<dbReference type="InterPro" id="IPR036910">
    <property type="entry name" value="HMG_box_dom_sf"/>
</dbReference>
<dbReference type="Gene3D" id="1.10.30.10">
    <property type="entry name" value="High mobility group box domain"/>
    <property type="match status" value="1"/>
</dbReference>
<dbReference type="EMBL" id="KE525231">
    <property type="protein sequence ID" value="KFB43101.1"/>
    <property type="molecule type" value="Genomic_DNA"/>
</dbReference>
<evidence type="ECO:0000256" key="2">
    <source>
        <dbReference type="ARBA" id="ARBA00023125"/>
    </source>
</evidence>
<reference evidence="7 9" key="1">
    <citation type="journal article" date="2014" name="BMC Genomics">
        <title>Genome sequence of Anopheles sinensis provides insight into genetics basis of mosquito competence for malaria parasites.</title>
        <authorList>
            <person name="Zhou D."/>
            <person name="Zhang D."/>
            <person name="Ding G."/>
            <person name="Shi L."/>
            <person name="Hou Q."/>
            <person name="Ye Y."/>
            <person name="Xu Y."/>
            <person name="Zhou H."/>
            <person name="Xiong C."/>
            <person name="Li S."/>
            <person name="Yu J."/>
            <person name="Hong S."/>
            <person name="Yu X."/>
            <person name="Zou P."/>
            <person name="Chen C."/>
            <person name="Chang X."/>
            <person name="Wang W."/>
            <person name="Lv Y."/>
            <person name="Sun Y."/>
            <person name="Ma L."/>
            <person name="Shen B."/>
            <person name="Zhu C."/>
        </authorList>
    </citation>
    <scope>NUCLEOTIDE SEQUENCE [LARGE SCALE GENOMIC DNA]</scope>
</reference>
<feature type="DNA-binding region" description="HMG box" evidence="4">
    <location>
        <begin position="134"/>
        <end position="202"/>
    </location>
</feature>
<protein>
    <submittedName>
        <fullName evidence="7 8">Histone H1, putative</fullName>
    </submittedName>
</protein>
<feature type="compositionally biased region" description="Acidic residues" evidence="5">
    <location>
        <begin position="24"/>
        <end position="44"/>
    </location>
</feature>
<keyword evidence="3 4" id="KW-0539">Nucleus</keyword>
<dbReference type="PROSITE" id="PS50118">
    <property type="entry name" value="HMG_BOX_2"/>
    <property type="match status" value="1"/>
</dbReference>
<dbReference type="SMART" id="SM00398">
    <property type="entry name" value="HMG"/>
    <property type="match status" value="1"/>
</dbReference>
<feature type="region of interest" description="Disordered" evidence="5">
    <location>
        <begin position="600"/>
        <end position="646"/>
    </location>
</feature>
<dbReference type="CDD" id="cd22001">
    <property type="entry name" value="HMG-box_UBF1_rpt4"/>
    <property type="match status" value="1"/>
</dbReference>
<dbReference type="GO" id="GO:0003677">
    <property type="term" value="F:DNA binding"/>
    <property type="evidence" value="ECO:0007669"/>
    <property type="project" value="UniProtKB-UniRule"/>
</dbReference>
<evidence type="ECO:0000313" key="9">
    <source>
        <dbReference type="Proteomes" id="UP000030765"/>
    </source>
</evidence>
<dbReference type="Pfam" id="PF00505">
    <property type="entry name" value="HMG_box"/>
    <property type="match status" value="1"/>
</dbReference>
<feature type="domain" description="HMG box" evidence="6">
    <location>
        <begin position="134"/>
        <end position="202"/>
    </location>
</feature>
<dbReference type="VEuPathDB" id="VectorBase:ASIS008206"/>
<dbReference type="EnsemblMetazoa" id="ASIC010786-RA">
    <property type="protein sequence ID" value="ASIC010786-PA"/>
    <property type="gene ID" value="ASIC010786"/>
</dbReference>
<keyword evidence="9" id="KW-1185">Reference proteome</keyword>
<name>A0A084VYQ7_ANOSI</name>
<feature type="compositionally biased region" description="Acidic residues" evidence="5">
    <location>
        <begin position="609"/>
        <end position="618"/>
    </location>
</feature>
<proteinExistence type="predicted"/>
<evidence type="ECO:0000313" key="7">
    <source>
        <dbReference type="EMBL" id="KFB43101.1"/>
    </source>
</evidence>
<comment type="subcellular location">
    <subcellularLocation>
        <location evidence="1">Nucleus</location>
    </subcellularLocation>
</comment>
<evidence type="ECO:0000259" key="6">
    <source>
        <dbReference type="PROSITE" id="PS50118"/>
    </source>
</evidence>
<organism evidence="7">
    <name type="scientific">Anopheles sinensis</name>
    <name type="common">Mosquito</name>
    <dbReference type="NCBI Taxonomy" id="74873"/>
    <lineage>
        <taxon>Eukaryota</taxon>
        <taxon>Metazoa</taxon>
        <taxon>Ecdysozoa</taxon>
        <taxon>Arthropoda</taxon>
        <taxon>Hexapoda</taxon>
        <taxon>Insecta</taxon>
        <taxon>Pterygota</taxon>
        <taxon>Neoptera</taxon>
        <taxon>Endopterygota</taxon>
        <taxon>Diptera</taxon>
        <taxon>Nematocera</taxon>
        <taxon>Culicoidea</taxon>
        <taxon>Culicidae</taxon>
        <taxon>Anophelinae</taxon>
        <taxon>Anopheles</taxon>
    </lineage>
</organism>
<dbReference type="VEuPathDB" id="VectorBase:ASIC010786"/>
<dbReference type="InterPro" id="IPR051762">
    <property type="entry name" value="UBF1"/>
</dbReference>
<dbReference type="GO" id="GO:0005634">
    <property type="term" value="C:nucleus"/>
    <property type="evidence" value="ECO:0007669"/>
    <property type="project" value="UniProtKB-SubCell"/>
</dbReference>
<gene>
    <name evidence="7" type="ORF">ZHAS_00010786</name>
</gene>
<feature type="region of interest" description="Disordered" evidence="5">
    <location>
        <begin position="20"/>
        <end position="52"/>
    </location>
</feature>
<feature type="region of interest" description="Disordered" evidence="5">
    <location>
        <begin position="399"/>
        <end position="526"/>
    </location>
</feature>
<dbReference type="EMBL" id="ATLV01018389">
    <property type="status" value="NOT_ANNOTATED_CDS"/>
    <property type="molecule type" value="Genomic_DNA"/>
</dbReference>
<keyword evidence="2 4" id="KW-0238">DNA-binding</keyword>
<dbReference type="OMA" id="MCRMKWI"/>
<dbReference type="PANTHER" id="PTHR46318">
    <property type="entry name" value="UPSTREAM BINDING TRANSCRIPTION FACTOR"/>
    <property type="match status" value="1"/>
</dbReference>
<feature type="compositionally biased region" description="Basic and acidic residues" evidence="5">
    <location>
        <begin position="495"/>
        <end position="510"/>
    </location>
</feature>
<evidence type="ECO:0000256" key="1">
    <source>
        <dbReference type="ARBA" id="ARBA00004123"/>
    </source>
</evidence>
<reference evidence="8" key="2">
    <citation type="submission" date="2020-05" db="UniProtKB">
        <authorList>
            <consortium name="EnsemblMetazoa"/>
        </authorList>
    </citation>
    <scope>IDENTIFICATION</scope>
</reference>
<evidence type="ECO:0000256" key="5">
    <source>
        <dbReference type="SAM" id="MobiDB-lite"/>
    </source>
</evidence>
<sequence>MRPRSLSVAVDRHDIISKKFEGVASDENEEVVSDSDDPDDDEQAPEGKSDWTSADYKELLQHLRAVLPNSDKKKAASRLKSIEWSRVAFGNRSADEVKEVTCKLIEKVRKYRTLGEMLDDVSEKTSVIGVQKKPKYPPSAYNFYVKANLRTVKQEHPELSQHEILRKVAEQFKQLPDKKKQKYEQLAEQAKEEYKKELDKFYIENPDATPKKKTAATKKKAPKKPTKITPYNLFVYQKKLEGLTVSNADMKKLWEITDFEQKVKFIREAYSSEKSKLTKSEKDLLDIAHGKPEVVPRSTSEYFLKKYATKDPSIPPLSWRKGAMAEFRELPKIRKLELELELRRAQAEFVTKYRAYIEKLPLHEKQPEIDLLQQYLQTTMEKEQKLKYDGGDLTGCGGATSELTDLPLAESTTNDIEPRKKKSNKKVNASELPPPSPVAAKPLKSILKSPAPKHKLDEPEVSTTVSRKKKKSDPPVPVVESESDSYKKGKKKPKKEKDVNNGVDSDRGADKNGSNLNRFAVQEPKRPPKDIVKYYKKFHYFGKAGKHKESFEKLSAQRKKTIEEEMRAAQKKYMIDLKKYLDHLPKSEVKAYVTHLKEFVNNGSSADERETDEEEVEEPAQKSPAKKNTTKQEPSSGSSEDDSDEY</sequence>
<evidence type="ECO:0000313" key="8">
    <source>
        <dbReference type="EnsemblMetazoa" id="ASIC010786-PA"/>
    </source>
</evidence>
<dbReference type="SUPFAM" id="SSF47095">
    <property type="entry name" value="HMG-box"/>
    <property type="match status" value="1"/>
</dbReference>
<evidence type="ECO:0000256" key="4">
    <source>
        <dbReference type="PROSITE-ProRule" id="PRU00267"/>
    </source>
</evidence>
<dbReference type="InterPro" id="IPR009071">
    <property type="entry name" value="HMG_box_dom"/>
</dbReference>
<evidence type="ECO:0000256" key="3">
    <source>
        <dbReference type="ARBA" id="ARBA00023242"/>
    </source>
</evidence>
<dbReference type="OrthoDB" id="498543at2759"/>
<dbReference type="AlphaFoldDB" id="A0A084VYQ7"/>